<name>A0A8B8ESG2_CRAVI</name>
<feature type="signal peptide" evidence="2">
    <location>
        <begin position="1"/>
        <end position="24"/>
    </location>
</feature>
<dbReference type="OrthoDB" id="6154347at2759"/>
<accession>A0A8B8ESG2</accession>
<evidence type="ECO:0000313" key="5">
    <source>
        <dbReference type="Proteomes" id="UP000694844"/>
    </source>
</evidence>
<dbReference type="Pfam" id="PF20720">
    <property type="entry name" value="nSTAND3"/>
    <property type="match status" value="1"/>
</dbReference>
<feature type="domain" description="DZIP3-like HEPN" evidence="3">
    <location>
        <begin position="239"/>
        <end position="305"/>
    </location>
</feature>
<dbReference type="RefSeq" id="XP_022342852.1">
    <property type="nucleotide sequence ID" value="XM_022487144.1"/>
</dbReference>
<keyword evidence="2" id="KW-0732">Signal</keyword>
<dbReference type="GeneID" id="111136344"/>
<evidence type="ECO:0000256" key="1">
    <source>
        <dbReference type="SAM" id="Phobius"/>
    </source>
</evidence>
<keyword evidence="1" id="KW-0472">Membrane</keyword>
<organism evidence="5 6">
    <name type="scientific">Crassostrea virginica</name>
    <name type="common">Eastern oyster</name>
    <dbReference type="NCBI Taxonomy" id="6565"/>
    <lineage>
        <taxon>Eukaryota</taxon>
        <taxon>Metazoa</taxon>
        <taxon>Spiralia</taxon>
        <taxon>Lophotrochozoa</taxon>
        <taxon>Mollusca</taxon>
        <taxon>Bivalvia</taxon>
        <taxon>Autobranchia</taxon>
        <taxon>Pteriomorphia</taxon>
        <taxon>Ostreida</taxon>
        <taxon>Ostreoidea</taxon>
        <taxon>Ostreidae</taxon>
        <taxon>Crassostrea</taxon>
    </lineage>
</organism>
<proteinExistence type="predicted"/>
<evidence type="ECO:0000259" key="4">
    <source>
        <dbReference type="Pfam" id="PF20720"/>
    </source>
</evidence>
<reference evidence="6" key="1">
    <citation type="submission" date="2025-08" db="UniProtKB">
        <authorList>
            <consortium name="RefSeq"/>
        </authorList>
    </citation>
    <scope>IDENTIFICATION</scope>
    <source>
        <tissue evidence="6">Whole sample</tissue>
    </source>
</reference>
<evidence type="ECO:0000259" key="3">
    <source>
        <dbReference type="Pfam" id="PF18738"/>
    </source>
</evidence>
<feature type="transmembrane region" description="Helical" evidence="1">
    <location>
        <begin position="150"/>
        <end position="172"/>
    </location>
</feature>
<dbReference type="KEGG" id="cvn:111136344"/>
<feature type="chain" id="PRO_5034168435" evidence="2">
    <location>
        <begin position="25"/>
        <end position="738"/>
    </location>
</feature>
<dbReference type="AlphaFoldDB" id="A0A8B8ESG2"/>
<keyword evidence="1" id="KW-0812">Transmembrane</keyword>
<feature type="domain" description="Novel STAND NTPase 3" evidence="4">
    <location>
        <begin position="361"/>
        <end position="508"/>
    </location>
</feature>
<evidence type="ECO:0000256" key="2">
    <source>
        <dbReference type="SAM" id="SignalP"/>
    </source>
</evidence>
<gene>
    <name evidence="6" type="primary">LOC111136344</name>
</gene>
<evidence type="ECO:0000313" key="6">
    <source>
        <dbReference type="RefSeq" id="XP_022342852.1"/>
    </source>
</evidence>
<dbReference type="Pfam" id="PF18738">
    <property type="entry name" value="HEPN_DZIP3"/>
    <property type="match status" value="1"/>
</dbReference>
<sequence>MAITFHTCFSLLLLFFTLLEFGACDNRFKSVKFCPANAQEWENRAKNKSCQEPTPDYMCAAIENHPEMFGEICTIVGLSSTGQCAVLDADTYNLNYIDCSAWPGCPSNPYRASDVYKYPVCYNITFSLSTTPPSLNVTVIQNTTSKLNEAAVTIVTLTFVLSLVVLITWSLFMWRKQSDSQKPEEVGLLKRRRCKKDASYPQKVSILGTYLKYRLIAICDFTELRNKMCLHSKFLQNRAAKDHFDKVMNMHSENDLKMLDLNMVYNLLVNFCDIPDLPNGWGNIPDIDDVSQGADIERIKMIVNDYFDGYYCKHANADEIIKRWTEDYGEIPLCDVINLNQESKINYLEMKPDCNVKNGVVVTSAIEHILKKMELTNIAICKGAIGCGKTTALDYVTKVFKDEGWQIECMDEFIDESCIDRALKSNKTILYCDNYCGSFGCQMFSQEVLARNERTIEAILSSEREIRVLIGIHNHVYDEINSTISHRCFLQHTNSLVDLDSLSESELLWIYKTQEEKGTTKQETKSYEDLLAITKRRSGLVGIPFQTMMMHALPDIFFSKAFCNDPFQIITEHFKMLSRQDKRKFDSFLYIMCAMIFNQNADKLDERVASAISNDLNIHWVRYDIQQLASFVKVEDDCVELKHELIAIAVFHTFLEVFRNPWSIFNACDIRKTLELIRPQDEYKKYNSFAVPLSRVSFESIRLTLETRISDANMNTEGHPLMKYFNKKDVRKDDSVIE</sequence>
<keyword evidence="1" id="KW-1133">Transmembrane helix</keyword>
<dbReference type="Proteomes" id="UP000694844">
    <property type="component" value="Chromosome 5"/>
</dbReference>
<dbReference type="InterPro" id="IPR049050">
    <property type="entry name" value="nSTAND3"/>
</dbReference>
<protein>
    <submittedName>
        <fullName evidence="6">Uncharacterized protein LOC111136344 isoform X1</fullName>
    </submittedName>
</protein>
<keyword evidence="5" id="KW-1185">Reference proteome</keyword>
<dbReference type="InterPro" id="IPR041249">
    <property type="entry name" value="HEPN_DZIP3"/>
</dbReference>